<comment type="caution">
    <text evidence="3">The sequence shown here is derived from an EMBL/GenBank/DDBJ whole genome shotgun (WGS) entry which is preliminary data.</text>
</comment>
<dbReference type="Pfam" id="PF10972">
    <property type="entry name" value="CsiV"/>
    <property type="match status" value="1"/>
</dbReference>
<protein>
    <submittedName>
        <fullName evidence="3">Peptidoglycan binding protein CsiV</fullName>
    </submittedName>
</protein>
<feature type="signal peptide" evidence="2">
    <location>
        <begin position="1"/>
        <end position="23"/>
    </location>
</feature>
<name>A0ABS3ZBJ3_9GAMM</name>
<dbReference type="InterPro" id="IPR021241">
    <property type="entry name" value="CsiV"/>
</dbReference>
<dbReference type="Proteomes" id="UP000810171">
    <property type="component" value="Unassembled WGS sequence"/>
</dbReference>
<feature type="chain" id="PRO_5045134452" evidence="2">
    <location>
        <begin position="24"/>
        <end position="215"/>
    </location>
</feature>
<keyword evidence="2" id="KW-0732">Signal</keyword>
<evidence type="ECO:0000256" key="2">
    <source>
        <dbReference type="SAM" id="SignalP"/>
    </source>
</evidence>
<feature type="region of interest" description="Disordered" evidence="1">
    <location>
        <begin position="159"/>
        <end position="178"/>
    </location>
</feature>
<accession>A0ABS3ZBJ3</accession>
<evidence type="ECO:0000313" key="3">
    <source>
        <dbReference type="EMBL" id="MBP0048643.1"/>
    </source>
</evidence>
<proteinExistence type="predicted"/>
<dbReference type="RefSeq" id="WP_209287259.1">
    <property type="nucleotide sequence ID" value="NZ_JACVEW010000010.1"/>
</dbReference>
<evidence type="ECO:0000256" key="1">
    <source>
        <dbReference type="SAM" id="MobiDB-lite"/>
    </source>
</evidence>
<organism evidence="3 4">
    <name type="scientific">Marinobacterium alkalitolerans</name>
    <dbReference type="NCBI Taxonomy" id="1542925"/>
    <lineage>
        <taxon>Bacteria</taxon>
        <taxon>Pseudomonadati</taxon>
        <taxon>Pseudomonadota</taxon>
        <taxon>Gammaproteobacteria</taxon>
        <taxon>Oceanospirillales</taxon>
        <taxon>Oceanospirillaceae</taxon>
        <taxon>Marinobacterium</taxon>
    </lineage>
</organism>
<reference evidence="3 4" key="1">
    <citation type="submission" date="2020-09" db="EMBL/GenBank/DDBJ databases">
        <authorList>
            <person name="Tanuku N.R.S."/>
        </authorList>
    </citation>
    <scope>NUCLEOTIDE SEQUENCE [LARGE SCALE GENOMIC DNA]</scope>
    <source>
        <strain evidence="3 4">AK62</strain>
    </source>
</reference>
<evidence type="ECO:0000313" key="4">
    <source>
        <dbReference type="Proteomes" id="UP000810171"/>
    </source>
</evidence>
<gene>
    <name evidence="3" type="ORF">H9C73_07830</name>
</gene>
<dbReference type="EMBL" id="JACVEW010000010">
    <property type="protein sequence ID" value="MBP0048643.1"/>
    <property type="molecule type" value="Genomic_DNA"/>
</dbReference>
<keyword evidence="4" id="KW-1185">Reference proteome</keyword>
<sequence length="215" mass="23592">MKRSIYRGLLAAGLIACSASIQAADLYKVEMVVFANLNSDDGGEYWPDLAPVDTAGSLSLAPWDGYPLQRFEQLPTGDLVLGGDAAALSRSANYALLYHKGWLQPITGPSSSPSIRVNASFEDYELNGTLRIYKQRYLHAQPLLQLNSIALSSGYTPQPAAVEAPDASEGSAEVTTAPVQPHRWQLEQSRRMRSEETHYIDHPKMGILLHVRPVE</sequence>